<name>A0AAV4NR73_CAEEX</name>
<proteinExistence type="predicted"/>
<evidence type="ECO:0000313" key="2">
    <source>
        <dbReference type="Proteomes" id="UP001054945"/>
    </source>
</evidence>
<comment type="caution">
    <text evidence="1">The sequence shown here is derived from an EMBL/GenBank/DDBJ whole genome shotgun (WGS) entry which is preliminary data.</text>
</comment>
<dbReference type="EMBL" id="BPLR01003563">
    <property type="protein sequence ID" value="GIX86084.1"/>
    <property type="molecule type" value="Genomic_DNA"/>
</dbReference>
<dbReference type="AlphaFoldDB" id="A0AAV4NR73"/>
<keyword evidence="2" id="KW-1185">Reference proteome</keyword>
<reference evidence="1 2" key="1">
    <citation type="submission" date="2021-06" db="EMBL/GenBank/DDBJ databases">
        <title>Caerostris extrusa draft genome.</title>
        <authorList>
            <person name="Kono N."/>
            <person name="Arakawa K."/>
        </authorList>
    </citation>
    <scope>NUCLEOTIDE SEQUENCE [LARGE SCALE GENOMIC DNA]</scope>
</reference>
<protein>
    <submittedName>
        <fullName evidence="1">Uncharacterized protein</fullName>
    </submittedName>
</protein>
<evidence type="ECO:0000313" key="1">
    <source>
        <dbReference type="EMBL" id="GIX86084.1"/>
    </source>
</evidence>
<sequence length="67" mass="7553">MLLESGNACVFVSGYDYGWPEMKGFKEWEVLMLDPIVRRHGSITIVSPGLAGWPAEKRRNPAIYGRV</sequence>
<organism evidence="1 2">
    <name type="scientific">Caerostris extrusa</name>
    <name type="common">Bark spider</name>
    <name type="synonym">Caerostris bankana</name>
    <dbReference type="NCBI Taxonomy" id="172846"/>
    <lineage>
        <taxon>Eukaryota</taxon>
        <taxon>Metazoa</taxon>
        <taxon>Ecdysozoa</taxon>
        <taxon>Arthropoda</taxon>
        <taxon>Chelicerata</taxon>
        <taxon>Arachnida</taxon>
        <taxon>Araneae</taxon>
        <taxon>Araneomorphae</taxon>
        <taxon>Entelegynae</taxon>
        <taxon>Araneoidea</taxon>
        <taxon>Araneidae</taxon>
        <taxon>Caerostris</taxon>
    </lineage>
</organism>
<gene>
    <name evidence="1" type="ORF">CEXT_751671</name>
</gene>
<dbReference type="Proteomes" id="UP001054945">
    <property type="component" value="Unassembled WGS sequence"/>
</dbReference>
<accession>A0AAV4NR73</accession>